<sequence>DCTRNCTNGTLNDACDACTCHHHVLSGRVLTIENVPLSEVNMSLAETPYHILAQTNASGHFTTLGVCAGEQELLLQKSRFVPVREKASVLTPTMATITVKLEFAVPPFVTVHPKSKIRMPGQAVTFCCDGKGNPPPEIEWFKENNVIDKELYNYNNTLEISDVAGLNGSFRCRVVNQFGSEFSGVAELKVMARSDDSRPSAPISKNQTLPPGCVLNGTNITVLDVGECERVACVKRKDTFNSSCSEPLRCCGPRSFDNVLVRCGAFMSFALSKIKTCGCDQCIDEQTIMEGVTVGQDGKAAKFVDLFFNDKLVDRTDVDGMFSISVPRDTKRAIVTFKDQIFKKFEEEDKIFVLNEGQKAMYKVTLREKPKPLIFNASEPLDLPLGGNLDSFADLELPENSLLTEDGSVFRGNAKASVSVTDPRNLSDILTAPGDFTTVSEDGQEEILETYGMIKLNMEDDNGKPLVMSKPMKVYLDPEKLNLTVSEGNASVKLYWLDRKTGRWREAGDFSLEDGSKRRRKRTNRIFLTGTVTPSIAEEYLNFDRPNEIVGLRVTVNPEEDNVVITAIRKDNKGYVQRTTNQGVVCMEIWKDKDYYLQAEKDSEYYDPDESIRDYIKHVNGSIVSIEGDGETIGSFEFHSALVNPRGPIYYDDAWYGGIERQMCEKPLNDANGPGLGRQFVFKPHQNANPEYTLLKKNVKPFEWISQATGGYCFIKVKITGKNTLLMATSYGTDIKTVLGFHIRMPENVTSGSGSVACFQFRCPRANSPTVVLLTPMTSGATCRYHKTAQTLNDVQSSQKLCPPGTLPTAAGQEKWLCIPFSTTDMFTTVSGAEKEDEERCLRNDQYYRLRNMPPVKSSAGSSVEYTCRYV</sequence>
<dbReference type="InterPro" id="IPR013784">
    <property type="entry name" value="Carb-bd-like_fold"/>
</dbReference>
<dbReference type="SMART" id="SM00408">
    <property type="entry name" value="IGc2"/>
    <property type="match status" value="1"/>
</dbReference>
<evidence type="ECO:0000313" key="2">
    <source>
        <dbReference type="EMBL" id="CAH3143853.1"/>
    </source>
</evidence>
<gene>
    <name evidence="2" type="ORF">PMEA_00020819</name>
</gene>
<feature type="non-terminal residue" evidence="2">
    <location>
        <position position="1"/>
    </location>
</feature>
<dbReference type="PANTHER" id="PTHR15031">
    <property type="entry name" value="CARTILAGE INTERMEDIATE LAYER PROTEIN CLIP"/>
    <property type="match status" value="1"/>
</dbReference>
<dbReference type="InterPro" id="IPR003599">
    <property type="entry name" value="Ig_sub"/>
</dbReference>
<organism evidence="2 3">
    <name type="scientific">Pocillopora meandrina</name>
    <dbReference type="NCBI Taxonomy" id="46732"/>
    <lineage>
        <taxon>Eukaryota</taxon>
        <taxon>Metazoa</taxon>
        <taxon>Cnidaria</taxon>
        <taxon>Anthozoa</taxon>
        <taxon>Hexacorallia</taxon>
        <taxon>Scleractinia</taxon>
        <taxon>Astrocoeniina</taxon>
        <taxon>Pocilloporidae</taxon>
        <taxon>Pocillopora</taxon>
    </lineage>
</organism>
<feature type="non-terminal residue" evidence="2">
    <location>
        <position position="871"/>
    </location>
</feature>
<dbReference type="InterPro" id="IPR056255">
    <property type="entry name" value="CILP-1/2_dom"/>
</dbReference>
<dbReference type="Pfam" id="PF13927">
    <property type="entry name" value="Ig_3"/>
    <property type="match status" value="1"/>
</dbReference>
<dbReference type="Gene3D" id="2.60.40.10">
    <property type="entry name" value="Immunoglobulins"/>
    <property type="match status" value="1"/>
</dbReference>
<dbReference type="GO" id="GO:0030246">
    <property type="term" value="F:carbohydrate binding"/>
    <property type="evidence" value="ECO:0007669"/>
    <property type="project" value="InterPro"/>
</dbReference>
<dbReference type="Pfam" id="PF23708">
    <property type="entry name" value="CILP_5th"/>
    <property type="match status" value="1"/>
</dbReference>
<dbReference type="InterPro" id="IPR003598">
    <property type="entry name" value="Ig_sub2"/>
</dbReference>
<dbReference type="InterPro" id="IPR013783">
    <property type="entry name" value="Ig-like_fold"/>
</dbReference>
<dbReference type="InterPro" id="IPR056256">
    <property type="entry name" value="CILP-1/2_b-sand_dom2"/>
</dbReference>
<dbReference type="InterPro" id="IPR007110">
    <property type="entry name" value="Ig-like_dom"/>
</dbReference>
<keyword evidence="3" id="KW-1185">Reference proteome</keyword>
<dbReference type="AlphaFoldDB" id="A0AAU9XCA9"/>
<dbReference type="CDD" id="cd00096">
    <property type="entry name" value="Ig"/>
    <property type="match status" value="1"/>
</dbReference>
<reference evidence="2 3" key="1">
    <citation type="submission" date="2022-05" db="EMBL/GenBank/DDBJ databases">
        <authorList>
            <consortium name="Genoscope - CEA"/>
            <person name="William W."/>
        </authorList>
    </citation>
    <scope>NUCLEOTIDE SEQUENCE [LARGE SCALE GENOMIC DNA]</scope>
</reference>
<dbReference type="PANTHER" id="PTHR15031:SF6">
    <property type="entry name" value="CARTILAGE INTERMEDIATE LAYER PROTEIN 1-LIKE ISOFORM X1"/>
    <property type="match status" value="1"/>
</dbReference>
<dbReference type="Proteomes" id="UP001159428">
    <property type="component" value="Unassembled WGS sequence"/>
</dbReference>
<proteinExistence type="predicted"/>
<dbReference type="SUPFAM" id="SSF49452">
    <property type="entry name" value="Starch-binding domain-like"/>
    <property type="match status" value="1"/>
</dbReference>
<accession>A0AAU9XCA9</accession>
<dbReference type="SMART" id="SM00409">
    <property type="entry name" value="IG"/>
    <property type="match status" value="1"/>
</dbReference>
<dbReference type="Pfam" id="PF23591">
    <property type="entry name" value="CILP"/>
    <property type="match status" value="1"/>
</dbReference>
<evidence type="ECO:0000313" key="3">
    <source>
        <dbReference type="Proteomes" id="UP001159428"/>
    </source>
</evidence>
<dbReference type="InterPro" id="IPR036179">
    <property type="entry name" value="Ig-like_dom_sf"/>
</dbReference>
<dbReference type="PROSITE" id="PS50835">
    <property type="entry name" value="IG_LIKE"/>
    <property type="match status" value="1"/>
</dbReference>
<dbReference type="InterPro" id="IPR039675">
    <property type="entry name" value="CILP1/CILP2"/>
</dbReference>
<feature type="domain" description="Ig-like" evidence="1">
    <location>
        <begin position="107"/>
        <end position="183"/>
    </location>
</feature>
<evidence type="ECO:0000259" key="1">
    <source>
        <dbReference type="PROSITE" id="PS50835"/>
    </source>
</evidence>
<dbReference type="SUPFAM" id="SSF48726">
    <property type="entry name" value="Immunoglobulin"/>
    <property type="match status" value="1"/>
</dbReference>
<protein>
    <recommendedName>
        <fullName evidence="1">Ig-like domain-containing protein</fullName>
    </recommendedName>
</protein>
<dbReference type="EMBL" id="CALNXJ010000038">
    <property type="protein sequence ID" value="CAH3143853.1"/>
    <property type="molecule type" value="Genomic_DNA"/>
</dbReference>
<name>A0AAU9XCA9_9CNID</name>
<comment type="caution">
    <text evidence="2">The sequence shown here is derived from an EMBL/GenBank/DDBJ whole genome shotgun (WGS) entry which is preliminary data.</text>
</comment>